<sequence>MHRSRPPHAALLGVLLAAVVAPVLVGCSGAGPDTDSSEEPTSSETGLGSGASPVVFAFVCDDGDRETYTTYSAVWEDERTSCTAKRLTGSVPSAQQQAAVDATRGDATLVELASACAVTGTDPWTSAVADDGAAHVAAGLLQYCPGHPETDHLRDALSTYRS</sequence>
<feature type="region of interest" description="Disordered" evidence="1">
    <location>
        <begin position="30"/>
        <end position="49"/>
    </location>
</feature>
<dbReference type="EMBL" id="JBBLYY010000075">
    <property type="protein sequence ID" value="MEK0172828.1"/>
    <property type="molecule type" value="Genomic_DNA"/>
</dbReference>
<evidence type="ECO:0000313" key="3">
    <source>
        <dbReference type="EMBL" id="MEK0172828.1"/>
    </source>
</evidence>
<comment type="caution">
    <text evidence="3">The sequence shown here is derived from an EMBL/GenBank/DDBJ whole genome shotgun (WGS) entry which is preliminary data.</text>
</comment>
<dbReference type="RefSeq" id="WP_340195742.1">
    <property type="nucleotide sequence ID" value="NZ_JBBKAP010000008.1"/>
</dbReference>
<evidence type="ECO:0000256" key="2">
    <source>
        <dbReference type="SAM" id="SignalP"/>
    </source>
</evidence>
<accession>A0ABU8YE93</accession>
<proteinExistence type="predicted"/>
<keyword evidence="2" id="KW-0732">Signal</keyword>
<evidence type="ECO:0000313" key="4">
    <source>
        <dbReference type="Proteomes" id="UP001370299"/>
    </source>
</evidence>
<reference evidence="3 4" key="1">
    <citation type="submission" date="2024-03" db="EMBL/GenBank/DDBJ databases">
        <title>Whole genomes of four grape xylem sap localized bacterial endophytes.</title>
        <authorList>
            <person name="Kumar G."/>
            <person name="Savka M.A."/>
        </authorList>
    </citation>
    <scope>NUCLEOTIDE SEQUENCE [LARGE SCALE GENOMIC DNA]</scope>
    <source>
        <strain evidence="3 4">RIT_GXS8</strain>
    </source>
</reference>
<evidence type="ECO:0000256" key="1">
    <source>
        <dbReference type="SAM" id="MobiDB-lite"/>
    </source>
</evidence>
<keyword evidence="4" id="KW-1185">Reference proteome</keyword>
<feature type="signal peptide" evidence="2">
    <location>
        <begin position="1"/>
        <end position="25"/>
    </location>
</feature>
<dbReference type="PROSITE" id="PS51257">
    <property type="entry name" value="PROKAR_LIPOPROTEIN"/>
    <property type="match status" value="1"/>
</dbReference>
<dbReference type="Proteomes" id="UP001370299">
    <property type="component" value="Unassembled WGS sequence"/>
</dbReference>
<name>A0ABU8YE93_9MICO</name>
<protein>
    <recommendedName>
        <fullName evidence="5">DUF732 domain-containing protein</fullName>
    </recommendedName>
</protein>
<feature type="chain" id="PRO_5046552730" description="DUF732 domain-containing protein" evidence="2">
    <location>
        <begin position="26"/>
        <end position="162"/>
    </location>
</feature>
<evidence type="ECO:0008006" key="5">
    <source>
        <dbReference type="Google" id="ProtNLM"/>
    </source>
</evidence>
<gene>
    <name evidence="3" type="ORF">WMN62_15255</name>
</gene>
<organism evidence="3 4">
    <name type="scientific">Curtobacterium citreum</name>
    <dbReference type="NCBI Taxonomy" id="2036"/>
    <lineage>
        <taxon>Bacteria</taxon>
        <taxon>Bacillati</taxon>
        <taxon>Actinomycetota</taxon>
        <taxon>Actinomycetes</taxon>
        <taxon>Micrococcales</taxon>
        <taxon>Microbacteriaceae</taxon>
        <taxon>Curtobacterium</taxon>
    </lineage>
</organism>